<dbReference type="PANTHER" id="PTHR46797">
    <property type="entry name" value="HTH-TYPE TRANSCRIPTIONAL REGULATOR"/>
    <property type="match status" value="1"/>
</dbReference>
<protein>
    <submittedName>
        <fullName evidence="3">Cupin</fullName>
    </submittedName>
</protein>
<dbReference type="InterPro" id="IPR014710">
    <property type="entry name" value="RmlC-like_jellyroll"/>
</dbReference>
<dbReference type="SMART" id="SM00530">
    <property type="entry name" value="HTH_XRE"/>
    <property type="match status" value="1"/>
</dbReference>
<dbReference type="SUPFAM" id="SSF47413">
    <property type="entry name" value="lambda repressor-like DNA-binding domains"/>
    <property type="match status" value="1"/>
</dbReference>
<dbReference type="EMBL" id="BCSZ01000009">
    <property type="protein sequence ID" value="GAT00903.1"/>
    <property type="molecule type" value="Genomic_DNA"/>
</dbReference>
<accession>A0A100WM97</accession>
<dbReference type="Proteomes" id="UP000069705">
    <property type="component" value="Unassembled WGS sequence"/>
</dbReference>
<dbReference type="AlphaFoldDB" id="A0A100WM97"/>
<comment type="caution">
    <text evidence="3">The sequence shown here is derived from an EMBL/GenBank/DDBJ whole genome shotgun (WGS) entry which is preliminary data.</text>
</comment>
<dbReference type="InterPro" id="IPR013096">
    <property type="entry name" value="Cupin_2"/>
</dbReference>
<reference evidence="3 4" key="1">
    <citation type="journal article" date="2016" name="Genome Announc.">
        <title>Draft Genome Sequences of Five Rapidly Growing Mycobacterium Species, M. thermoresistibile, M. fortuitum subsp. acetamidolyticum, M. canariasense, M. brisbanense, and M. novocastrense.</title>
        <authorList>
            <person name="Katahira K."/>
            <person name="Ogura Y."/>
            <person name="Gotoh Y."/>
            <person name="Hayashi T."/>
        </authorList>
    </citation>
    <scope>NUCLEOTIDE SEQUENCE [LARGE SCALE GENOMIC DNA]</scope>
    <source>
        <strain evidence="3 4">JCM6368</strain>
    </source>
</reference>
<evidence type="ECO:0000256" key="1">
    <source>
        <dbReference type="ARBA" id="ARBA00023125"/>
    </source>
</evidence>
<dbReference type="InterPro" id="IPR001387">
    <property type="entry name" value="Cro/C1-type_HTH"/>
</dbReference>
<dbReference type="PROSITE" id="PS50943">
    <property type="entry name" value="HTH_CROC1"/>
    <property type="match status" value="1"/>
</dbReference>
<dbReference type="CDD" id="cd02209">
    <property type="entry name" value="cupin_XRE_C"/>
    <property type="match status" value="1"/>
</dbReference>
<dbReference type="CDD" id="cd00093">
    <property type="entry name" value="HTH_XRE"/>
    <property type="match status" value="1"/>
</dbReference>
<dbReference type="PANTHER" id="PTHR46797:SF1">
    <property type="entry name" value="METHYLPHOSPHONATE SYNTHASE"/>
    <property type="match status" value="1"/>
</dbReference>
<dbReference type="GO" id="GO:0003677">
    <property type="term" value="F:DNA binding"/>
    <property type="evidence" value="ECO:0007669"/>
    <property type="project" value="UniProtKB-KW"/>
</dbReference>
<dbReference type="GO" id="GO:0005829">
    <property type="term" value="C:cytosol"/>
    <property type="evidence" value="ECO:0007669"/>
    <property type="project" value="TreeGrafter"/>
</dbReference>
<reference evidence="4" key="2">
    <citation type="submission" date="2016-02" db="EMBL/GenBank/DDBJ databases">
        <title>Draft genome sequence of five rapidly growing Mycobacterium species.</title>
        <authorList>
            <person name="Katahira K."/>
            <person name="Gotou Y."/>
            <person name="Iida K."/>
            <person name="Ogura Y."/>
            <person name="Hayashi T."/>
        </authorList>
    </citation>
    <scope>NUCLEOTIDE SEQUENCE [LARGE SCALE GENOMIC DNA]</scope>
    <source>
        <strain evidence="4">JCM6368</strain>
    </source>
</reference>
<gene>
    <name evidence="3" type="ORF">RMCFA_1017</name>
</gene>
<evidence type="ECO:0000313" key="4">
    <source>
        <dbReference type="Proteomes" id="UP000069705"/>
    </source>
</evidence>
<proteinExistence type="predicted"/>
<dbReference type="RefSeq" id="WP_054601620.1">
    <property type="nucleotide sequence ID" value="NZ_BCSZ01000009.1"/>
</dbReference>
<dbReference type="SUPFAM" id="SSF51182">
    <property type="entry name" value="RmlC-like cupins"/>
    <property type="match status" value="1"/>
</dbReference>
<dbReference type="Gene3D" id="1.10.260.40">
    <property type="entry name" value="lambda repressor-like DNA-binding domains"/>
    <property type="match status" value="1"/>
</dbReference>
<dbReference type="InterPro" id="IPR010982">
    <property type="entry name" value="Lambda_DNA-bd_dom_sf"/>
</dbReference>
<dbReference type="GO" id="GO:0003700">
    <property type="term" value="F:DNA-binding transcription factor activity"/>
    <property type="evidence" value="ECO:0007669"/>
    <property type="project" value="TreeGrafter"/>
</dbReference>
<dbReference type="Pfam" id="PF01381">
    <property type="entry name" value="HTH_3"/>
    <property type="match status" value="1"/>
</dbReference>
<evidence type="ECO:0000313" key="3">
    <source>
        <dbReference type="EMBL" id="GAT00903.1"/>
    </source>
</evidence>
<feature type="domain" description="HTH cro/C1-type" evidence="2">
    <location>
        <begin position="22"/>
        <end position="76"/>
    </location>
</feature>
<organism evidence="3 4">
    <name type="scientific">Mycolicibacterium fortuitum subsp. acetamidolyticum</name>
    <dbReference type="NCBI Taxonomy" id="144550"/>
    <lineage>
        <taxon>Bacteria</taxon>
        <taxon>Bacillati</taxon>
        <taxon>Actinomycetota</taxon>
        <taxon>Actinomycetes</taxon>
        <taxon>Mycobacteriales</taxon>
        <taxon>Mycobacteriaceae</taxon>
        <taxon>Mycolicibacterium</taxon>
    </lineage>
</organism>
<dbReference type="InterPro" id="IPR011051">
    <property type="entry name" value="RmlC_Cupin_sf"/>
</dbReference>
<dbReference type="InterPro" id="IPR050807">
    <property type="entry name" value="TransReg_Diox_bact_type"/>
</dbReference>
<keyword evidence="1" id="KW-0238">DNA-binding</keyword>
<name>A0A100WM97_MYCFO</name>
<sequence>MSATVEPDPAGTTADTVVGARIRQFRAARKMSLRQLADRAGISPGFLSQVERGQVNASVGTLRRLAQSLGIVLPDLFTDDEVSDVRILRKAARPTIEVSELSSKYLLSQKPLRNLEVYAGELSPGSSAGEAYVHGDAQEILIVIAGTPTLELDGERYLLEPGDSAEYRTSMPHTVHNLSAAPVELIWIVSPPTDWPT</sequence>
<evidence type="ECO:0000259" key="2">
    <source>
        <dbReference type="PROSITE" id="PS50943"/>
    </source>
</evidence>
<dbReference type="Gene3D" id="2.60.120.10">
    <property type="entry name" value="Jelly Rolls"/>
    <property type="match status" value="1"/>
</dbReference>
<dbReference type="Pfam" id="PF07883">
    <property type="entry name" value="Cupin_2"/>
    <property type="match status" value="1"/>
</dbReference>